<dbReference type="InterPro" id="IPR051012">
    <property type="entry name" value="CellSynth/LPSAsmb/PSIAsmb"/>
</dbReference>
<dbReference type="SUPFAM" id="SSF48452">
    <property type="entry name" value="TPR-like"/>
    <property type="match status" value="3"/>
</dbReference>
<dbReference type="Pfam" id="PF17128">
    <property type="entry name" value="DUF5107"/>
    <property type="match status" value="1"/>
</dbReference>
<evidence type="ECO:0000256" key="2">
    <source>
        <dbReference type="ARBA" id="ARBA00022803"/>
    </source>
</evidence>
<name>A0A9D1G2T0_9FIRM</name>
<dbReference type="Proteomes" id="UP000824140">
    <property type="component" value="Unassembled WGS sequence"/>
</dbReference>
<dbReference type="SMART" id="SM00028">
    <property type="entry name" value="TPR"/>
    <property type="match status" value="5"/>
</dbReference>
<reference evidence="5" key="1">
    <citation type="submission" date="2020-10" db="EMBL/GenBank/DDBJ databases">
        <authorList>
            <person name="Gilroy R."/>
        </authorList>
    </citation>
    <scope>NUCLEOTIDE SEQUENCE</scope>
    <source>
        <strain evidence="5">13766</strain>
    </source>
</reference>
<accession>A0A9D1G2T0</accession>
<proteinExistence type="predicted"/>
<feature type="domain" description="DUF5107" evidence="4">
    <location>
        <begin position="37"/>
        <end position="328"/>
    </location>
</feature>
<gene>
    <name evidence="5" type="ORF">IAA84_13030</name>
</gene>
<reference evidence="5" key="2">
    <citation type="journal article" date="2021" name="PeerJ">
        <title>Extensive microbial diversity within the chicken gut microbiome revealed by metagenomics and culture.</title>
        <authorList>
            <person name="Gilroy R."/>
            <person name="Ravi A."/>
            <person name="Getino M."/>
            <person name="Pursley I."/>
            <person name="Horton D.L."/>
            <person name="Alikhan N.F."/>
            <person name="Baker D."/>
            <person name="Gharbi K."/>
            <person name="Hall N."/>
            <person name="Watson M."/>
            <person name="Adriaenssens E.M."/>
            <person name="Foster-Nyarko E."/>
            <person name="Jarju S."/>
            <person name="Secka A."/>
            <person name="Antonio M."/>
            <person name="Oren A."/>
            <person name="Chaudhuri R.R."/>
            <person name="La Ragione R."/>
            <person name="Hildebrand F."/>
            <person name="Pallen M.J."/>
        </authorList>
    </citation>
    <scope>NUCLEOTIDE SEQUENCE</scope>
    <source>
        <strain evidence="5">13766</strain>
    </source>
</reference>
<evidence type="ECO:0000256" key="3">
    <source>
        <dbReference type="PROSITE-ProRule" id="PRU00339"/>
    </source>
</evidence>
<dbReference type="AlphaFoldDB" id="A0A9D1G2T0"/>
<dbReference type="InterPro" id="IPR011990">
    <property type="entry name" value="TPR-like_helical_dom_sf"/>
</dbReference>
<protein>
    <submittedName>
        <fullName evidence="5">DUF5107 domain-containing protein</fullName>
    </submittedName>
</protein>
<dbReference type="PROSITE" id="PS50005">
    <property type="entry name" value="TPR"/>
    <property type="match status" value="1"/>
</dbReference>
<dbReference type="PANTHER" id="PTHR45586:SF1">
    <property type="entry name" value="LIPOPOLYSACCHARIDE ASSEMBLY PROTEIN B"/>
    <property type="match status" value="1"/>
</dbReference>
<comment type="caution">
    <text evidence="5">The sequence shown here is derived from an EMBL/GenBank/DDBJ whole genome shotgun (WGS) entry which is preliminary data.</text>
</comment>
<dbReference type="PANTHER" id="PTHR45586">
    <property type="entry name" value="TPR REPEAT-CONTAINING PROTEIN PA4667"/>
    <property type="match status" value="1"/>
</dbReference>
<keyword evidence="1" id="KW-0677">Repeat</keyword>
<evidence type="ECO:0000259" key="4">
    <source>
        <dbReference type="Pfam" id="PF17128"/>
    </source>
</evidence>
<dbReference type="EMBL" id="DVJN01000248">
    <property type="protein sequence ID" value="HIS93932.1"/>
    <property type="molecule type" value="Genomic_DNA"/>
</dbReference>
<evidence type="ECO:0000313" key="5">
    <source>
        <dbReference type="EMBL" id="HIS93932.1"/>
    </source>
</evidence>
<organism evidence="5 6">
    <name type="scientific">Candidatus Alectryocaccomicrobium excrementavium</name>
    <dbReference type="NCBI Taxonomy" id="2840668"/>
    <lineage>
        <taxon>Bacteria</taxon>
        <taxon>Bacillati</taxon>
        <taxon>Bacillota</taxon>
        <taxon>Clostridia</taxon>
        <taxon>Candidatus Alectryocaccomicrobium</taxon>
    </lineage>
</organism>
<dbReference type="InterPro" id="IPR019734">
    <property type="entry name" value="TPR_rpt"/>
</dbReference>
<feature type="repeat" description="TPR" evidence="3">
    <location>
        <begin position="874"/>
        <end position="907"/>
    </location>
</feature>
<dbReference type="InterPro" id="IPR033396">
    <property type="entry name" value="DUF5107"/>
</dbReference>
<sequence length="1061" mass="119871">MVQMERRLQSLPSYVPKEPNALPFFLEKKPYQGATGKVYPLPYVDQLSNERVDKAYDMVTMTNEYIQVRLLPELGGKIHGARQLSNGYEFIYENTCIKPAMVGLAGPWVSGGVEFNWPQHHRPTTFSPTEATLQENSDGSKTCWMGEAEPFHRMRGAVGITVYPGSSLVEAKCVLCNRTDTPLPFMWWNNLAVRVHKDYKATFPPDVEWACDHDRRAVISFPVMKGVFHTARPYDYGEGTDASWFSHIKLPTSVMIMRSQSDMGFLGGYDFAANAGTITVSDPLYSVGKKMWTWGDGPFGKAWSANLTDNGDRYIELMTGVYTDNQPDFTYIMPGEVKAFTTVWYPISGIGPAKNATREAALSLSFAGGACQIGCIATRKRNNARVCAAHQGKQFAQAPVDIAPDRPAILAFPLPEGARETEIKISVYAEDGQLLVEYQPTPPGAKKRPQERTIPPRPALVPSLEELYLHGAHLEQYKHHTYRPEDYYSEALRRDPQDLRCNLAMGRLSIEKGDFAAARAHLDKAAARLKMRNDNPADTEALYHLGRLERLEGKDDAAYRRFAEASWQYAWRAPSLFEMACIDSKRGDRHTAIEHLQEALSTNARFVAAHVLLGYFLRDTDRIRQALGISPQDTFARYALYLLGEDEPPAFVRHRAQDVIDAALDFMKAGLMHEAIRVLDTCAVEDPMICYYRTYCTGLPAKHASLSLCFPNRLEDIAVLNASSADWQAQYLLGCLYYDRENYAAAEKAWEASKAGNETFAFTHRNLAQLRYDHKRDAPGARQALEEALRLQPENARIVYELLQLYKNMNDSVKARLAFLSLHQEQVAQRDDCYLEQIILLTQDEQYEKAASLLLKKRFTIYEGGEGKLTRHHTWLWTLRGCESMAHGDVETALQRFNAALEYPPNYGEGRHYSAQEANAHYYAGCAQAQAGRMEEARACWRKAIEEPKQITEIRYFAALSHQKLAQPEAARQIFADMVTAGQKRLENADLYDYFGVGGRTPSPFELDPIPINQAEGYMLIALGRHGLCQKAEAEEAVQMWEKIAPYDFRLYAFRKLGQLP</sequence>
<evidence type="ECO:0000313" key="6">
    <source>
        <dbReference type="Proteomes" id="UP000824140"/>
    </source>
</evidence>
<evidence type="ECO:0000256" key="1">
    <source>
        <dbReference type="ARBA" id="ARBA00022737"/>
    </source>
</evidence>
<keyword evidence="2 3" id="KW-0802">TPR repeat</keyword>
<dbReference type="Gene3D" id="1.25.40.10">
    <property type="entry name" value="Tetratricopeptide repeat domain"/>
    <property type="match status" value="3"/>
</dbReference>